<keyword evidence="2" id="KW-1185">Reference proteome</keyword>
<sequence>MRLLFETPEAAREVAFMLQCKYDGFTMITLPSIHDTLALRTAIELTSADFCFAGDHYPLVLSLTADALNPMSNQHSAHRISRKAELWQDVLPF</sequence>
<comment type="caution">
    <text evidence="1">The sequence shown here is derived from an EMBL/GenBank/DDBJ whole genome shotgun (WGS) entry which is preliminary data.</text>
</comment>
<proteinExistence type="predicted"/>
<accession>A0ABV0KX57</accession>
<evidence type="ECO:0000313" key="2">
    <source>
        <dbReference type="Proteomes" id="UP001476950"/>
    </source>
</evidence>
<dbReference type="RefSeq" id="WP_190449161.1">
    <property type="nucleotide sequence ID" value="NZ_JAMPLM010000099.1"/>
</dbReference>
<protein>
    <submittedName>
        <fullName evidence="1">Uncharacterized protein</fullName>
    </submittedName>
</protein>
<organism evidence="1 2">
    <name type="scientific">Stenomitos frigidus AS-A4</name>
    <dbReference type="NCBI Taxonomy" id="2933935"/>
    <lineage>
        <taxon>Bacteria</taxon>
        <taxon>Bacillati</taxon>
        <taxon>Cyanobacteriota</taxon>
        <taxon>Cyanophyceae</taxon>
        <taxon>Leptolyngbyales</taxon>
        <taxon>Leptolyngbyaceae</taxon>
        <taxon>Stenomitos</taxon>
    </lineage>
</organism>
<gene>
    <name evidence="1" type="ORF">NDI38_31165</name>
</gene>
<evidence type="ECO:0000313" key="1">
    <source>
        <dbReference type="EMBL" id="MEP1062834.1"/>
    </source>
</evidence>
<dbReference type="EMBL" id="JAMPLM010000099">
    <property type="protein sequence ID" value="MEP1062834.1"/>
    <property type="molecule type" value="Genomic_DNA"/>
</dbReference>
<dbReference type="Proteomes" id="UP001476950">
    <property type="component" value="Unassembled WGS sequence"/>
</dbReference>
<reference evidence="1 2" key="1">
    <citation type="submission" date="2022-04" db="EMBL/GenBank/DDBJ databases">
        <title>Positive selection, recombination, and allopatry shape intraspecific diversity of widespread and dominant cyanobacteria.</title>
        <authorList>
            <person name="Wei J."/>
            <person name="Shu W."/>
            <person name="Hu C."/>
        </authorList>
    </citation>
    <scope>NUCLEOTIDE SEQUENCE [LARGE SCALE GENOMIC DNA]</scope>
    <source>
        <strain evidence="1 2">AS-A4</strain>
    </source>
</reference>
<name>A0ABV0KX57_9CYAN</name>